<accession>A0ACC0CP33</accession>
<organism evidence="1 2">
    <name type="scientific">Hypoxylon rubiginosum</name>
    <dbReference type="NCBI Taxonomy" id="110542"/>
    <lineage>
        <taxon>Eukaryota</taxon>
        <taxon>Fungi</taxon>
        <taxon>Dikarya</taxon>
        <taxon>Ascomycota</taxon>
        <taxon>Pezizomycotina</taxon>
        <taxon>Sordariomycetes</taxon>
        <taxon>Xylariomycetidae</taxon>
        <taxon>Xylariales</taxon>
        <taxon>Hypoxylaceae</taxon>
        <taxon>Hypoxylon</taxon>
    </lineage>
</organism>
<evidence type="ECO:0000313" key="2">
    <source>
        <dbReference type="Proteomes" id="UP001497680"/>
    </source>
</evidence>
<evidence type="ECO:0000313" key="1">
    <source>
        <dbReference type="EMBL" id="KAI6082070.1"/>
    </source>
</evidence>
<dbReference type="Proteomes" id="UP001497680">
    <property type="component" value="Unassembled WGS sequence"/>
</dbReference>
<name>A0ACC0CP33_9PEZI</name>
<protein>
    <submittedName>
        <fullName evidence="1">Fungal-specific transcription factor domain-containing protein</fullName>
    </submittedName>
</protein>
<keyword evidence="2" id="KW-1185">Reference proteome</keyword>
<comment type="caution">
    <text evidence="1">The sequence shown here is derived from an EMBL/GenBank/DDBJ whole genome shotgun (WGS) entry which is preliminary data.</text>
</comment>
<proteinExistence type="predicted"/>
<sequence length="711" mass="78452">MSASDLSIPNRVGNYPSPSPGSPAELTGSTKRSRTACTRCKTRKQKCDQRLPVCSNCLRAGADCDKAEVASHAVPVAYTKALEDRVAQLEILLARKGAGQQDRAPPSVHYASPVGLRAATPHADTSRLGNDMSALDDVVGIISRGNFEAPAYVGPSAGLSLAVNLGEMVQATIWKKAIPHLQDGALSSMGNEPRLPLHDVRAMSMEELARYSIREPPSDELGSRLVTMYLEQIHQRYPLLQPAELWKLQKDRSPVAADRVGDLPMAQRYGIFKLYMVYAIGATLLQLTNKSAEVSPERFYMTALQHMAAAKEPRTMQNIEAMTLLVIYHLRSASGMGLWYMIGLAIRTCIDLGMHRKPYEKGLSPATIQARRRLFWTVYSLERVIAISLGRPLSIAEREINVDLPNNQPATSPGSHSQSPGSPARSNDSIGLANLLFQLRRIESRIHHSICRTDKPLRALQPKLDKLYQELEAWRLSLTDYLPPNSRALDYPMLHYHRAVRMLIQPFLTILPASDPYYALCLGAAGSICQMHKRLHQGIGYGHSFIAVQTIFVAGVTLVYGLWTQTHRAWTATLADGLRACSLVLFVMGERAPWVRKYRDAFEVLVDAAMEKLRCGEASLADMVAAAQSQSQARDGGGGGPTDDGTAVAAEDPKTDVPSRGHEKDEGGEEQGDVWRLVTELANWIDQDQETTPVWMPDFEAPHDHSFNEPH</sequence>
<dbReference type="EMBL" id="MU394379">
    <property type="protein sequence ID" value="KAI6082070.1"/>
    <property type="molecule type" value="Genomic_DNA"/>
</dbReference>
<reference evidence="1 2" key="1">
    <citation type="journal article" date="2022" name="New Phytol.">
        <title>Ecological generalism drives hyperdiversity of secondary metabolite gene clusters in xylarialean endophytes.</title>
        <authorList>
            <person name="Franco M.E.E."/>
            <person name="Wisecaver J.H."/>
            <person name="Arnold A.E."/>
            <person name="Ju Y.M."/>
            <person name="Slot J.C."/>
            <person name="Ahrendt S."/>
            <person name="Moore L.P."/>
            <person name="Eastman K.E."/>
            <person name="Scott K."/>
            <person name="Konkel Z."/>
            <person name="Mondo S.J."/>
            <person name="Kuo A."/>
            <person name="Hayes R.D."/>
            <person name="Haridas S."/>
            <person name="Andreopoulos B."/>
            <person name="Riley R."/>
            <person name="LaButti K."/>
            <person name="Pangilinan J."/>
            <person name="Lipzen A."/>
            <person name="Amirebrahimi M."/>
            <person name="Yan J."/>
            <person name="Adam C."/>
            <person name="Keymanesh K."/>
            <person name="Ng V."/>
            <person name="Louie K."/>
            <person name="Northen T."/>
            <person name="Drula E."/>
            <person name="Henrissat B."/>
            <person name="Hsieh H.M."/>
            <person name="Youens-Clark K."/>
            <person name="Lutzoni F."/>
            <person name="Miadlikowska J."/>
            <person name="Eastwood D.C."/>
            <person name="Hamelin R.C."/>
            <person name="Grigoriev I.V."/>
            <person name="U'Ren J.M."/>
        </authorList>
    </citation>
    <scope>NUCLEOTIDE SEQUENCE [LARGE SCALE GENOMIC DNA]</scope>
    <source>
        <strain evidence="1 2">ER1909</strain>
    </source>
</reference>
<gene>
    <name evidence="1" type="ORF">F4821DRAFT_247891</name>
</gene>